<evidence type="ECO:0000313" key="3">
    <source>
        <dbReference type="Proteomes" id="UP000269669"/>
    </source>
</evidence>
<feature type="transmembrane region" description="Helical" evidence="1">
    <location>
        <begin position="26"/>
        <end position="44"/>
    </location>
</feature>
<evidence type="ECO:0000256" key="1">
    <source>
        <dbReference type="SAM" id="Phobius"/>
    </source>
</evidence>
<reference evidence="2 3" key="1">
    <citation type="submission" date="2018-12" db="EMBL/GenBank/DDBJ databases">
        <title>Sequencing of bacterial isolates from soil warming experiment in Harvard Forest, Massachusetts, USA.</title>
        <authorList>
            <person name="Deangelis K."/>
        </authorList>
    </citation>
    <scope>NUCLEOTIDE SEQUENCE [LARGE SCALE GENOMIC DNA]</scope>
    <source>
        <strain evidence="2 3">EB153</strain>
    </source>
</reference>
<dbReference type="AlphaFoldDB" id="A0A428MNS2"/>
<keyword evidence="1" id="KW-0472">Membrane</keyword>
<dbReference type="Proteomes" id="UP000269669">
    <property type="component" value="Unassembled WGS sequence"/>
</dbReference>
<name>A0A428MNS2_9BACT</name>
<sequence>MALRVSPVSRNLALKVTIMFLEIEDLLALGFACAVAMIAGQFVFSDRYVFSIPMNWFLVLVVVGLGVPGLMLFKYGKPRKYIADLLGCHSQPHSYCALARDTQLKTHYLEERN</sequence>
<proteinExistence type="predicted"/>
<keyword evidence="1" id="KW-0812">Transmembrane</keyword>
<comment type="caution">
    <text evidence="2">The sequence shown here is derived from an EMBL/GenBank/DDBJ whole genome shotgun (WGS) entry which is preliminary data.</text>
</comment>
<accession>A0A428MNS2</accession>
<protein>
    <submittedName>
        <fullName evidence="2">Uncharacterized protein</fullName>
    </submittedName>
</protein>
<dbReference type="RefSeq" id="WP_125486923.1">
    <property type="nucleotide sequence ID" value="NZ_RSDW01000001.1"/>
</dbReference>
<keyword evidence="3" id="KW-1185">Reference proteome</keyword>
<dbReference type="OrthoDB" id="119928at2"/>
<organism evidence="2 3">
    <name type="scientific">Edaphobacter aggregans</name>
    <dbReference type="NCBI Taxonomy" id="570835"/>
    <lineage>
        <taxon>Bacteria</taxon>
        <taxon>Pseudomonadati</taxon>
        <taxon>Acidobacteriota</taxon>
        <taxon>Terriglobia</taxon>
        <taxon>Terriglobales</taxon>
        <taxon>Acidobacteriaceae</taxon>
        <taxon>Edaphobacter</taxon>
    </lineage>
</organism>
<gene>
    <name evidence="2" type="ORF">EDE15_4167</name>
</gene>
<evidence type="ECO:0000313" key="2">
    <source>
        <dbReference type="EMBL" id="RSL18577.1"/>
    </source>
</evidence>
<feature type="transmembrane region" description="Helical" evidence="1">
    <location>
        <begin position="56"/>
        <end position="73"/>
    </location>
</feature>
<keyword evidence="1" id="KW-1133">Transmembrane helix</keyword>
<dbReference type="EMBL" id="RSDW01000001">
    <property type="protein sequence ID" value="RSL18577.1"/>
    <property type="molecule type" value="Genomic_DNA"/>
</dbReference>